<keyword evidence="2" id="KW-1185">Reference proteome</keyword>
<organism evidence="1 2">
    <name type="scientific">Amanita muscaria (strain Koide BX008)</name>
    <dbReference type="NCBI Taxonomy" id="946122"/>
    <lineage>
        <taxon>Eukaryota</taxon>
        <taxon>Fungi</taxon>
        <taxon>Dikarya</taxon>
        <taxon>Basidiomycota</taxon>
        <taxon>Agaricomycotina</taxon>
        <taxon>Agaricomycetes</taxon>
        <taxon>Agaricomycetidae</taxon>
        <taxon>Agaricales</taxon>
        <taxon>Pluteineae</taxon>
        <taxon>Amanitaceae</taxon>
        <taxon>Amanita</taxon>
    </lineage>
</organism>
<dbReference type="Proteomes" id="UP000054549">
    <property type="component" value="Unassembled WGS sequence"/>
</dbReference>
<name>A0A0C2T595_AMAMK</name>
<accession>A0A0C2T595</accession>
<protein>
    <submittedName>
        <fullName evidence="1">Uncharacterized protein</fullName>
    </submittedName>
</protein>
<sequence length="121" mass="13608">MYQRLGRGNGLSHLSDLSHKSMTPCIQLFSQRRRTVCLENPMIRIIPFLAHCPIEYQNVADHKLCLTQLRMACLALVRSTAVTDSIHAILPRSLGIAIIPCSRRCTTLKGRSTKGNTNHRL</sequence>
<reference evidence="1 2" key="1">
    <citation type="submission" date="2014-04" db="EMBL/GenBank/DDBJ databases">
        <title>Evolutionary Origins and Diversification of the Mycorrhizal Mutualists.</title>
        <authorList>
            <consortium name="DOE Joint Genome Institute"/>
            <consortium name="Mycorrhizal Genomics Consortium"/>
            <person name="Kohler A."/>
            <person name="Kuo A."/>
            <person name="Nagy L.G."/>
            <person name="Floudas D."/>
            <person name="Copeland A."/>
            <person name="Barry K.W."/>
            <person name="Cichocki N."/>
            <person name="Veneault-Fourrey C."/>
            <person name="LaButti K."/>
            <person name="Lindquist E.A."/>
            <person name="Lipzen A."/>
            <person name="Lundell T."/>
            <person name="Morin E."/>
            <person name="Murat C."/>
            <person name="Riley R."/>
            <person name="Ohm R."/>
            <person name="Sun H."/>
            <person name="Tunlid A."/>
            <person name="Henrissat B."/>
            <person name="Grigoriev I.V."/>
            <person name="Hibbett D.S."/>
            <person name="Martin F."/>
        </authorList>
    </citation>
    <scope>NUCLEOTIDE SEQUENCE [LARGE SCALE GENOMIC DNA]</scope>
    <source>
        <strain evidence="1 2">Koide BX008</strain>
    </source>
</reference>
<evidence type="ECO:0000313" key="1">
    <source>
        <dbReference type="EMBL" id="KIL61744.1"/>
    </source>
</evidence>
<dbReference type="AlphaFoldDB" id="A0A0C2T595"/>
<dbReference type="EMBL" id="KN818280">
    <property type="protein sequence ID" value="KIL61744.1"/>
    <property type="molecule type" value="Genomic_DNA"/>
</dbReference>
<evidence type="ECO:0000313" key="2">
    <source>
        <dbReference type="Proteomes" id="UP000054549"/>
    </source>
</evidence>
<dbReference type="InParanoid" id="A0A0C2T595"/>
<proteinExistence type="predicted"/>
<gene>
    <name evidence="1" type="ORF">M378DRAFT_820513</name>
</gene>
<dbReference type="HOGENOM" id="CLU_2037485_0_0_1"/>